<accession>A0A8J5LEK5</accession>
<keyword evidence="2" id="KW-0732">Signal</keyword>
<evidence type="ECO:0000313" key="4">
    <source>
        <dbReference type="Proteomes" id="UP000734854"/>
    </source>
</evidence>
<dbReference type="InterPro" id="IPR017853">
    <property type="entry name" value="GH"/>
</dbReference>
<feature type="chain" id="PRO_5035162700" description="Beta-galactosidase" evidence="2">
    <location>
        <begin position="29"/>
        <end position="149"/>
    </location>
</feature>
<dbReference type="PANTHER" id="PTHR23421">
    <property type="entry name" value="BETA-GALACTOSIDASE RELATED"/>
    <property type="match status" value="1"/>
</dbReference>
<name>A0A8J5LEK5_ZINOF</name>
<feature type="signal peptide" evidence="2">
    <location>
        <begin position="1"/>
        <end position="28"/>
    </location>
</feature>
<evidence type="ECO:0008006" key="5">
    <source>
        <dbReference type="Google" id="ProtNLM"/>
    </source>
</evidence>
<dbReference type="Proteomes" id="UP000734854">
    <property type="component" value="Unassembled WGS sequence"/>
</dbReference>
<organism evidence="3 4">
    <name type="scientific">Zingiber officinale</name>
    <name type="common">Ginger</name>
    <name type="synonym">Amomum zingiber</name>
    <dbReference type="NCBI Taxonomy" id="94328"/>
    <lineage>
        <taxon>Eukaryota</taxon>
        <taxon>Viridiplantae</taxon>
        <taxon>Streptophyta</taxon>
        <taxon>Embryophyta</taxon>
        <taxon>Tracheophyta</taxon>
        <taxon>Spermatophyta</taxon>
        <taxon>Magnoliopsida</taxon>
        <taxon>Liliopsida</taxon>
        <taxon>Zingiberales</taxon>
        <taxon>Zingiberaceae</taxon>
        <taxon>Zingiber</taxon>
    </lineage>
</organism>
<dbReference type="GO" id="GO:0004553">
    <property type="term" value="F:hydrolase activity, hydrolyzing O-glycosyl compounds"/>
    <property type="evidence" value="ECO:0007669"/>
    <property type="project" value="InterPro"/>
</dbReference>
<evidence type="ECO:0000313" key="3">
    <source>
        <dbReference type="EMBL" id="KAG6524833.1"/>
    </source>
</evidence>
<dbReference type="SUPFAM" id="SSF51445">
    <property type="entry name" value="(Trans)glycosidases"/>
    <property type="match status" value="1"/>
</dbReference>
<gene>
    <name evidence="3" type="ORF">ZIOFF_014777</name>
</gene>
<evidence type="ECO:0000256" key="2">
    <source>
        <dbReference type="SAM" id="SignalP"/>
    </source>
</evidence>
<reference evidence="3 4" key="1">
    <citation type="submission" date="2020-08" db="EMBL/GenBank/DDBJ databases">
        <title>Plant Genome Project.</title>
        <authorList>
            <person name="Zhang R.-G."/>
        </authorList>
    </citation>
    <scope>NUCLEOTIDE SEQUENCE [LARGE SCALE GENOMIC DNA]</scope>
    <source>
        <tissue evidence="3">Rhizome</tissue>
    </source>
</reference>
<dbReference type="AlphaFoldDB" id="A0A8J5LEK5"/>
<dbReference type="InterPro" id="IPR001944">
    <property type="entry name" value="Glycoside_Hdrlase_35"/>
</dbReference>
<protein>
    <recommendedName>
        <fullName evidence="5">Beta-galactosidase</fullName>
    </recommendedName>
</protein>
<dbReference type="GO" id="GO:0005975">
    <property type="term" value="P:carbohydrate metabolic process"/>
    <property type="evidence" value="ECO:0007669"/>
    <property type="project" value="InterPro"/>
</dbReference>
<proteinExistence type="inferred from homology"/>
<sequence>MVVWSSPDFRSPLRFFLLLLFLLLTAQCGVTYEKKAIVIHGQRKILILGSIHYPRSTLEVLSHKKSFFYLLIFYIISKEGFPVWLKYVPRIIFRTDNEPFKIENEYGPESKAFGIVGHAYLNWVAQMALGLGTGRNQILLFYAQFFLCV</sequence>
<evidence type="ECO:0000256" key="1">
    <source>
        <dbReference type="ARBA" id="ARBA00009809"/>
    </source>
</evidence>
<dbReference type="EMBL" id="JACMSC010000004">
    <property type="protein sequence ID" value="KAG6524833.1"/>
    <property type="molecule type" value="Genomic_DNA"/>
</dbReference>
<keyword evidence="4" id="KW-1185">Reference proteome</keyword>
<comment type="caution">
    <text evidence="3">The sequence shown here is derived from an EMBL/GenBank/DDBJ whole genome shotgun (WGS) entry which is preliminary data.</text>
</comment>
<comment type="similarity">
    <text evidence="1">Belongs to the glycosyl hydrolase 35 family.</text>
</comment>